<keyword evidence="1" id="KW-1133">Transmembrane helix</keyword>
<name>A0A1I4TLF5_9GAMM</name>
<protein>
    <submittedName>
        <fullName evidence="2">Uncharacterized protein</fullName>
    </submittedName>
</protein>
<evidence type="ECO:0000256" key="1">
    <source>
        <dbReference type="SAM" id="Phobius"/>
    </source>
</evidence>
<dbReference type="STRING" id="1720063.SAMN05216217_1155"/>
<evidence type="ECO:0000313" key="3">
    <source>
        <dbReference type="Proteomes" id="UP000243629"/>
    </source>
</evidence>
<keyword evidence="3" id="KW-1185">Reference proteome</keyword>
<evidence type="ECO:0000313" key="2">
    <source>
        <dbReference type="EMBL" id="SFM77608.1"/>
    </source>
</evidence>
<dbReference type="OrthoDB" id="9960404at2"/>
<reference evidence="3" key="1">
    <citation type="submission" date="2016-10" db="EMBL/GenBank/DDBJ databases">
        <authorList>
            <person name="Varghese N."/>
            <person name="Submissions S."/>
        </authorList>
    </citation>
    <scope>NUCLEOTIDE SEQUENCE [LARGE SCALE GENOMIC DNA]</scope>
    <source>
        <strain evidence="3">DSM 24213</strain>
    </source>
</reference>
<feature type="transmembrane region" description="Helical" evidence="1">
    <location>
        <begin position="115"/>
        <end position="136"/>
    </location>
</feature>
<gene>
    <name evidence="2" type="ORF">SAMN05216217_1155</name>
</gene>
<dbReference type="Proteomes" id="UP000243629">
    <property type="component" value="Unassembled WGS sequence"/>
</dbReference>
<dbReference type="AlphaFoldDB" id="A0A1I4TLF5"/>
<organism evidence="2 3">
    <name type="scientific">Halopseudomonas yangmingensis</name>
    <dbReference type="NCBI Taxonomy" id="1720063"/>
    <lineage>
        <taxon>Bacteria</taxon>
        <taxon>Pseudomonadati</taxon>
        <taxon>Pseudomonadota</taxon>
        <taxon>Gammaproteobacteria</taxon>
        <taxon>Pseudomonadales</taxon>
        <taxon>Pseudomonadaceae</taxon>
        <taxon>Halopseudomonas</taxon>
    </lineage>
</organism>
<keyword evidence="1" id="KW-0812">Transmembrane</keyword>
<feature type="transmembrane region" description="Helical" evidence="1">
    <location>
        <begin position="65"/>
        <end position="82"/>
    </location>
</feature>
<sequence length="196" mass="21664">MSCQKHFFSTLFLHVWGAKEHARSNRFECTRCHRLLGSFYSPVPFFLLGALAQLFVLQSGGVRDLWIGGLLFALLALFWFPIRERPEREQDSVFAAVRRFRDPIDQGVFYIESRLLSVAAGLLVARLALLLVNQWLPGAQAHAGGLIFLLPVGVAGLLAAFAFSALIYRVGRSNGRLRVALDVALLASVLLQVGAL</sequence>
<dbReference type="EMBL" id="FOUI01000015">
    <property type="protein sequence ID" value="SFM77608.1"/>
    <property type="molecule type" value="Genomic_DNA"/>
</dbReference>
<proteinExistence type="predicted"/>
<accession>A0A1I4TLF5</accession>
<keyword evidence="1" id="KW-0472">Membrane</keyword>
<feature type="transmembrane region" description="Helical" evidence="1">
    <location>
        <begin position="142"/>
        <end position="167"/>
    </location>
</feature>
<dbReference type="RefSeq" id="WP_093477800.1">
    <property type="nucleotide sequence ID" value="NZ_FOUI01000015.1"/>
</dbReference>
<feature type="transmembrane region" description="Helical" evidence="1">
    <location>
        <begin position="39"/>
        <end position="59"/>
    </location>
</feature>